<evidence type="ECO:0000256" key="3">
    <source>
        <dbReference type="ARBA" id="ARBA00022833"/>
    </source>
</evidence>
<evidence type="ECO:0000259" key="7">
    <source>
        <dbReference type="PROSITE" id="PS50089"/>
    </source>
</evidence>
<dbReference type="GO" id="GO:0008270">
    <property type="term" value="F:zinc ion binding"/>
    <property type="evidence" value="ECO:0007669"/>
    <property type="project" value="UniProtKB-KW"/>
</dbReference>
<dbReference type="Gene3D" id="3.30.40.10">
    <property type="entry name" value="Zinc/RING finger domain, C3HC4 (zinc finger)"/>
    <property type="match status" value="1"/>
</dbReference>
<feature type="region of interest" description="Disordered" evidence="6">
    <location>
        <begin position="91"/>
        <end position="113"/>
    </location>
</feature>
<feature type="domain" description="RING-type" evidence="7">
    <location>
        <begin position="300"/>
        <end position="335"/>
    </location>
</feature>
<dbReference type="PIRSF" id="PIRSF036836">
    <property type="entry name" value="RNase_bind_SBP1"/>
    <property type="match status" value="1"/>
</dbReference>
<dbReference type="GO" id="GO:0004842">
    <property type="term" value="F:ubiquitin-protein transferase activity"/>
    <property type="evidence" value="ECO:0007669"/>
    <property type="project" value="TreeGrafter"/>
</dbReference>
<dbReference type="Pfam" id="PF13920">
    <property type="entry name" value="zf-C3HC4_3"/>
    <property type="match status" value="1"/>
</dbReference>
<evidence type="ECO:0000256" key="6">
    <source>
        <dbReference type="SAM" id="MobiDB-lite"/>
    </source>
</evidence>
<dbReference type="CDD" id="cd16649">
    <property type="entry name" value="mRING-HC-C3HC5_CGRF1-like"/>
    <property type="match status" value="1"/>
</dbReference>
<feature type="coiled-coil region" evidence="5">
    <location>
        <begin position="139"/>
        <end position="240"/>
    </location>
</feature>
<evidence type="ECO:0000256" key="1">
    <source>
        <dbReference type="ARBA" id="ARBA00022723"/>
    </source>
</evidence>
<gene>
    <name evidence="8" type="ORF">RND81_09G151600</name>
</gene>
<dbReference type="Proteomes" id="UP001443914">
    <property type="component" value="Unassembled WGS sequence"/>
</dbReference>
<evidence type="ECO:0000256" key="5">
    <source>
        <dbReference type="SAM" id="Coils"/>
    </source>
</evidence>
<name>A0AAW1IKY2_SAPOF</name>
<keyword evidence="3" id="KW-0862">Zinc</keyword>
<keyword evidence="5" id="KW-0175">Coiled coil</keyword>
<protein>
    <recommendedName>
        <fullName evidence="7">RING-type domain-containing protein</fullName>
    </recommendedName>
</protein>
<reference evidence="8" key="1">
    <citation type="submission" date="2024-03" db="EMBL/GenBank/DDBJ databases">
        <title>WGS assembly of Saponaria officinalis var. Norfolk2.</title>
        <authorList>
            <person name="Jenkins J."/>
            <person name="Shu S."/>
            <person name="Grimwood J."/>
            <person name="Barry K."/>
            <person name="Goodstein D."/>
            <person name="Schmutz J."/>
            <person name="Leebens-Mack J."/>
            <person name="Osbourn A."/>
        </authorList>
    </citation>
    <scope>NUCLEOTIDE SEQUENCE [LARGE SCALE GENOMIC DNA]</scope>
    <source>
        <strain evidence="8">JIC</strain>
    </source>
</reference>
<dbReference type="PANTHER" id="PTHR42647:SF22">
    <property type="entry name" value="BOI-RELATED E3 UBIQUITIN-PROTEIN LIGASE 2-RELATED"/>
    <property type="match status" value="1"/>
</dbReference>
<dbReference type="AlphaFoldDB" id="A0AAW1IKY2"/>
<accession>A0AAW1IKY2</accession>
<comment type="caution">
    <text evidence="8">The sequence shown here is derived from an EMBL/GenBank/DDBJ whole genome shotgun (WGS) entry which is preliminary data.</text>
</comment>
<dbReference type="PROSITE" id="PS50089">
    <property type="entry name" value="ZF_RING_2"/>
    <property type="match status" value="1"/>
</dbReference>
<keyword evidence="2 4" id="KW-0863">Zinc-finger</keyword>
<sequence>MAIQAHIHQENFGSLPISSQDYFFTGNDNFINNTTYNNTDLQYKLLQQQQFQQQQQYMVHFQNMKKRDFCDSNNNNSFVFLQLSKKQKLAANPTTTNTTATTTSTTTSENDNQMSLSVSKSLSEQLEKQGHEIDRLIVLQNERLKLALQEQRKQQLRLIMKNLEAKAMRLLKQKDNEIAFATKKIIELQEIMRKMEVENQTWQSIASQNEAMVFSLSNTLEQLQQQLRQQQQQQQSCSSSSSNVVDDVESCCDFLDNNEKRNTRKVETYEGLVAETGENRGVFGFQNEKPTKTTRGLLLCKVCNSRNANVLLLPCRHMCCCKVCDELVHVCPLCKSSKMASIEALFS</sequence>
<organism evidence="8 9">
    <name type="scientific">Saponaria officinalis</name>
    <name type="common">Common soapwort</name>
    <name type="synonym">Lychnis saponaria</name>
    <dbReference type="NCBI Taxonomy" id="3572"/>
    <lineage>
        <taxon>Eukaryota</taxon>
        <taxon>Viridiplantae</taxon>
        <taxon>Streptophyta</taxon>
        <taxon>Embryophyta</taxon>
        <taxon>Tracheophyta</taxon>
        <taxon>Spermatophyta</taxon>
        <taxon>Magnoliopsida</taxon>
        <taxon>eudicotyledons</taxon>
        <taxon>Gunneridae</taxon>
        <taxon>Pentapetalae</taxon>
        <taxon>Caryophyllales</taxon>
        <taxon>Caryophyllaceae</taxon>
        <taxon>Caryophylleae</taxon>
        <taxon>Saponaria</taxon>
    </lineage>
</organism>
<evidence type="ECO:0000313" key="9">
    <source>
        <dbReference type="Proteomes" id="UP001443914"/>
    </source>
</evidence>
<evidence type="ECO:0000256" key="2">
    <source>
        <dbReference type="ARBA" id="ARBA00022771"/>
    </source>
</evidence>
<feature type="compositionally biased region" description="Low complexity" evidence="6">
    <location>
        <begin position="91"/>
        <end position="108"/>
    </location>
</feature>
<keyword evidence="9" id="KW-1185">Reference proteome</keyword>
<dbReference type="EMBL" id="JBDFQZ010000009">
    <property type="protein sequence ID" value="KAK9690747.1"/>
    <property type="molecule type" value="Genomic_DNA"/>
</dbReference>
<evidence type="ECO:0000256" key="4">
    <source>
        <dbReference type="PROSITE-ProRule" id="PRU00175"/>
    </source>
</evidence>
<dbReference type="InterPro" id="IPR013083">
    <property type="entry name" value="Znf_RING/FYVE/PHD"/>
</dbReference>
<proteinExistence type="predicted"/>
<keyword evidence="1" id="KW-0479">Metal-binding</keyword>
<dbReference type="SUPFAM" id="SSF57850">
    <property type="entry name" value="RING/U-box"/>
    <property type="match status" value="1"/>
</dbReference>
<dbReference type="InterPro" id="IPR001841">
    <property type="entry name" value="Znf_RING"/>
</dbReference>
<evidence type="ECO:0000313" key="8">
    <source>
        <dbReference type="EMBL" id="KAK9690747.1"/>
    </source>
</evidence>
<dbReference type="PANTHER" id="PTHR42647">
    <property type="entry name" value="SBP (S-RIBONUCLEASE BINDING PROTEIN) FAMILY PROTEIN"/>
    <property type="match status" value="1"/>
</dbReference>